<dbReference type="GO" id="GO:0003824">
    <property type="term" value="F:catalytic activity"/>
    <property type="evidence" value="ECO:0007669"/>
    <property type="project" value="InterPro"/>
</dbReference>
<dbReference type="Gene3D" id="3.60.10.10">
    <property type="entry name" value="Endonuclease/exonuclease/phosphatase"/>
    <property type="match status" value="1"/>
</dbReference>
<dbReference type="InterPro" id="IPR036691">
    <property type="entry name" value="Endo/exonu/phosph_ase_sf"/>
</dbReference>
<organism evidence="2 3">
    <name type="scientific">Pseudoalteromonas byunsanensis</name>
    <dbReference type="NCBI Taxonomy" id="327939"/>
    <lineage>
        <taxon>Bacteria</taxon>
        <taxon>Pseudomonadati</taxon>
        <taxon>Pseudomonadota</taxon>
        <taxon>Gammaproteobacteria</taxon>
        <taxon>Alteromonadales</taxon>
        <taxon>Pseudoalteromonadaceae</taxon>
        <taxon>Pseudoalteromonas</taxon>
    </lineage>
</organism>
<proteinExistence type="predicted"/>
<dbReference type="STRING" id="327939.BIW53_02250"/>
<evidence type="ECO:0000313" key="2">
    <source>
        <dbReference type="EMBL" id="OHU97162.1"/>
    </source>
</evidence>
<gene>
    <name evidence="2" type="ORF">BIW53_02250</name>
</gene>
<evidence type="ECO:0000313" key="3">
    <source>
        <dbReference type="Proteomes" id="UP000180253"/>
    </source>
</evidence>
<dbReference type="AlphaFoldDB" id="A0A1S1N794"/>
<protein>
    <recommendedName>
        <fullName evidence="1">Endonuclease/exonuclease/phosphatase domain-containing protein</fullName>
    </recommendedName>
</protein>
<feature type="domain" description="Endonuclease/exonuclease/phosphatase" evidence="1">
    <location>
        <begin position="48"/>
        <end position="249"/>
    </location>
</feature>
<dbReference type="Pfam" id="PF19580">
    <property type="entry name" value="Exo_endo_phos_3"/>
    <property type="match status" value="1"/>
</dbReference>
<keyword evidence="3" id="KW-1185">Reference proteome</keyword>
<name>A0A1S1N794_9GAMM</name>
<accession>A0A1S1N794</accession>
<dbReference type="EMBL" id="MNAN01000018">
    <property type="protein sequence ID" value="OHU97162.1"/>
    <property type="molecule type" value="Genomic_DNA"/>
</dbReference>
<evidence type="ECO:0000259" key="1">
    <source>
        <dbReference type="Pfam" id="PF19580"/>
    </source>
</evidence>
<sequence>MLVEYIVYLFDAHVLDFLCLCEVDDDDFNELHNRLAEFKFGLCDLYPKTSTSRSRFDCIAIYNQERFEVTPQRVLEERVANTNIKVAQLICVNDLDNDSEFFIYLAHWPSRLYESKDLRRKAASFLWNDAKELINESNNVIFMGDFNANPFEDCLTDDLNATRCHEMCRYYPTQFIYNPFWRSLTSEEQLSLDNATQQFPSGTYYYKKDRKSKWNAFDQILVSSSLVSDGPWYLNEYETGVIYDENIYEAFSSKDSHIDHFPIICTIDKV</sequence>
<dbReference type="SUPFAM" id="SSF56219">
    <property type="entry name" value="DNase I-like"/>
    <property type="match status" value="1"/>
</dbReference>
<dbReference type="Proteomes" id="UP000180253">
    <property type="component" value="Unassembled WGS sequence"/>
</dbReference>
<reference evidence="2 3" key="1">
    <citation type="submission" date="2016-10" db="EMBL/GenBank/DDBJ databases">
        <title>Pseudoalteromonas amylolytica sp. nov., isolated from the surface seawater.</title>
        <authorList>
            <person name="Wu Y.-H."/>
            <person name="Cheng H."/>
            <person name="Jin X.-B."/>
            <person name="Wang C.-S."/>
            <person name="Xu X.-W."/>
        </authorList>
    </citation>
    <scope>NUCLEOTIDE SEQUENCE [LARGE SCALE GENOMIC DNA]</scope>
    <source>
        <strain evidence="2 3">JCM 12483</strain>
    </source>
</reference>
<dbReference type="InterPro" id="IPR005135">
    <property type="entry name" value="Endo/exonuclease/phosphatase"/>
</dbReference>
<comment type="caution">
    <text evidence="2">The sequence shown here is derived from an EMBL/GenBank/DDBJ whole genome shotgun (WGS) entry which is preliminary data.</text>
</comment>